<evidence type="ECO:0000313" key="3">
    <source>
        <dbReference type="Proteomes" id="UP000485058"/>
    </source>
</evidence>
<dbReference type="Proteomes" id="UP000485058">
    <property type="component" value="Unassembled WGS sequence"/>
</dbReference>
<keyword evidence="3" id="KW-1185">Reference proteome</keyword>
<comment type="caution">
    <text evidence="2">The sequence shown here is derived from an EMBL/GenBank/DDBJ whole genome shotgun (WGS) entry which is preliminary data.</text>
</comment>
<name>A0A699YEN5_HAELA</name>
<evidence type="ECO:0000313" key="2">
    <source>
        <dbReference type="EMBL" id="GFH08513.1"/>
    </source>
</evidence>
<reference evidence="2 3" key="1">
    <citation type="submission" date="2020-02" db="EMBL/GenBank/DDBJ databases">
        <title>Draft genome sequence of Haematococcus lacustris strain NIES-144.</title>
        <authorList>
            <person name="Morimoto D."/>
            <person name="Nakagawa S."/>
            <person name="Yoshida T."/>
            <person name="Sawayama S."/>
        </authorList>
    </citation>
    <scope>NUCLEOTIDE SEQUENCE [LARGE SCALE GENOMIC DNA]</scope>
    <source>
        <strain evidence="2 3">NIES-144</strain>
    </source>
</reference>
<dbReference type="EMBL" id="BLLF01000166">
    <property type="protein sequence ID" value="GFH08513.1"/>
    <property type="molecule type" value="Genomic_DNA"/>
</dbReference>
<evidence type="ECO:0000256" key="1">
    <source>
        <dbReference type="SAM" id="MobiDB-lite"/>
    </source>
</evidence>
<sequence>MPLTSHTSQTPGWRSRPRSRPLMRRPHRNEAVSAAVCDKSMRWPLCAGTAQSRLVCEVPFYSYVTTPPTMQMHLRSLNRKTMPGLAPPRRRQSWLGWHTPAANGAAAAEASQLPRYLLDTIANRR</sequence>
<accession>A0A699YEN5</accession>
<proteinExistence type="predicted"/>
<protein>
    <submittedName>
        <fullName evidence="2">Uncharacterized protein</fullName>
    </submittedName>
</protein>
<feature type="region of interest" description="Disordered" evidence="1">
    <location>
        <begin position="1"/>
        <end position="30"/>
    </location>
</feature>
<gene>
    <name evidence="2" type="ORF">HaLaN_03487</name>
</gene>
<dbReference type="AlphaFoldDB" id="A0A699YEN5"/>
<organism evidence="2 3">
    <name type="scientific">Haematococcus lacustris</name>
    <name type="common">Green alga</name>
    <name type="synonym">Haematococcus pluvialis</name>
    <dbReference type="NCBI Taxonomy" id="44745"/>
    <lineage>
        <taxon>Eukaryota</taxon>
        <taxon>Viridiplantae</taxon>
        <taxon>Chlorophyta</taxon>
        <taxon>core chlorophytes</taxon>
        <taxon>Chlorophyceae</taxon>
        <taxon>CS clade</taxon>
        <taxon>Chlamydomonadales</taxon>
        <taxon>Haematococcaceae</taxon>
        <taxon>Haematococcus</taxon>
    </lineage>
</organism>
<feature type="compositionally biased region" description="Basic residues" evidence="1">
    <location>
        <begin position="15"/>
        <end position="27"/>
    </location>
</feature>
<feature type="compositionally biased region" description="Polar residues" evidence="1">
    <location>
        <begin position="1"/>
        <end position="12"/>
    </location>
</feature>